<proteinExistence type="inferred from homology"/>
<evidence type="ECO:0000259" key="14">
    <source>
        <dbReference type="Pfam" id="PF04261"/>
    </source>
</evidence>
<evidence type="ECO:0000256" key="3">
    <source>
        <dbReference type="ARBA" id="ARBA00022617"/>
    </source>
</evidence>
<dbReference type="InterPro" id="IPR048328">
    <property type="entry name" value="Dyp_perox_C"/>
</dbReference>
<dbReference type="EC" id="1.11.1.-" evidence="13"/>
<dbReference type="Pfam" id="PF20628">
    <property type="entry name" value="Dyp_perox_C"/>
    <property type="match status" value="1"/>
</dbReference>
<dbReference type="PROSITE" id="PS51318">
    <property type="entry name" value="TAT"/>
    <property type="match status" value="1"/>
</dbReference>
<dbReference type="InterPro" id="IPR006314">
    <property type="entry name" value="Dyp_peroxidase"/>
</dbReference>
<evidence type="ECO:0000256" key="12">
    <source>
        <dbReference type="ARBA" id="ARBA00048856"/>
    </source>
</evidence>
<keyword evidence="2 13" id="KW-0575">Peroxidase</keyword>
<comment type="catalytic activity">
    <reaction evidence="12">
        <text>heme b + 2 H(+) = protoporphyrin IX + Fe(2+)</text>
        <dbReference type="Rhea" id="RHEA:22584"/>
        <dbReference type="ChEBI" id="CHEBI:15378"/>
        <dbReference type="ChEBI" id="CHEBI:29033"/>
        <dbReference type="ChEBI" id="CHEBI:57306"/>
        <dbReference type="ChEBI" id="CHEBI:60344"/>
        <dbReference type="EC" id="4.98.1.1"/>
    </reaction>
    <physiologicalReaction direction="left-to-right" evidence="12">
        <dbReference type="Rhea" id="RHEA:22585"/>
    </physiologicalReaction>
</comment>
<evidence type="ECO:0000313" key="16">
    <source>
        <dbReference type="EMBL" id="MET3575021.1"/>
    </source>
</evidence>
<dbReference type="RefSeq" id="WP_354195778.1">
    <property type="nucleotide sequence ID" value="NZ_JBEPLW010000003.1"/>
</dbReference>
<evidence type="ECO:0000256" key="7">
    <source>
        <dbReference type="ARBA" id="ARBA00023004"/>
    </source>
</evidence>
<dbReference type="GO" id="GO:0004601">
    <property type="term" value="F:peroxidase activity"/>
    <property type="evidence" value="ECO:0007669"/>
    <property type="project" value="UniProtKB-KW"/>
</dbReference>
<evidence type="ECO:0000256" key="2">
    <source>
        <dbReference type="ARBA" id="ARBA00022559"/>
    </source>
</evidence>
<comment type="similarity">
    <text evidence="9 13">Belongs to the DyP-type peroxidase family.</text>
</comment>
<feature type="domain" description="Dyp-type peroxidase C-terminal" evidence="15">
    <location>
        <begin position="227"/>
        <end position="406"/>
    </location>
</feature>
<evidence type="ECO:0000313" key="17">
    <source>
        <dbReference type="Proteomes" id="UP001549099"/>
    </source>
</evidence>
<dbReference type="InterPro" id="IPR011008">
    <property type="entry name" value="Dimeric_a/b-barrel"/>
</dbReference>
<keyword evidence="8" id="KW-0456">Lyase</keyword>
<dbReference type="InterPro" id="IPR006313">
    <property type="entry name" value="EfeB/EfeN"/>
</dbReference>
<comment type="cofactor">
    <cofactor evidence="13">
        <name>heme b</name>
        <dbReference type="ChEBI" id="CHEBI:60344"/>
    </cofactor>
    <text evidence="13">Binds 1 heme b (iron(II)-protoporphyrin IX) group non-covalently per subunit.</text>
</comment>
<dbReference type="InterPro" id="IPR006311">
    <property type="entry name" value="TAT_signal"/>
</dbReference>
<dbReference type="SUPFAM" id="SSF54909">
    <property type="entry name" value="Dimeric alpha+beta barrel"/>
    <property type="match status" value="1"/>
</dbReference>
<comment type="function">
    <text evidence="13">Involved in the recovery of exogenous heme iron. Extracts iron from heme while preserving the protoporphyrin ring intact.</text>
</comment>
<dbReference type="PROSITE" id="PS51404">
    <property type="entry name" value="DYP_PEROXIDASE"/>
    <property type="match status" value="1"/>
</dbReference>
<keyword evidence="17" id="KW-1185">Reference proteome</keyword>
<evidence type="ECO:0000256" key="6">
    <source>
        <dbReference type="ARBA" id="ARBA00023002"/>
    </source>
</evidence>
<evidence type="ECO:0000256" key="11">
    <source>
        <dbReference type="ARBA" id="ARBA00033775"/>
    </source>
</evidence>
<keyword evidence="3 13" id="KW-0349">Heme</keyword>
<keyword evidence="7 13" id="KW-0408">Iron</keyword>
<feature type="domain" description="Dyp-type peroxidase N-terminal" evidence="14">
    <location>
        <begin position="65"/>
        <end position="215"/>
    </location>
</feature>
<dbReference type="PANTHER" id="PTHR30521">
    <property type="entry name" value="DEFERROCHELATASE/PEROXIDASE"/>
    <property type="match status" value="1"/>
</dbReference>
<comment type="caution">
    <text evidence="16">The sequence shown here is derived from an EMBL/GenBank/DDBJ whole genome shotgun (WGS) entry which is preliminary data.</text>
</comment>
<accession>A0ABV2G9R6</accession>
<sequence>MKSKTNDLWKKEISRRDMLKISGVGILGATAALSGVGSAARAIGFDFFDDDDTADNKIDFYGKHQPGIATPPPSHVYFASLSVLIHSESELRDLFKDWTPIADRLMNGEMLEGPVGNARPPADTGESSGLDASNLTLTFGAGPSLFEKLGIKHKKPDELADLPHFPGDQIDPAYSGGDLCIQACADDPQVAFHAVRNLVRAASGKVRLKWTQAGFLPARKSGKPGETPRNLFAFKDGSVNTDPSNDKEMNKVVWVRPGDSAGWLTNGTFLAVRRIQMHLETWDRTALKDQEKTFGRHRDSGAPLGKKKEFDSVDLEEKDISGNPVIPADSHMALARQAKESIFRRGYSYSDGLVAETGAYDAGLLFISFQKHPKQFIAIQNALGRADKLNEYITHRGSALFACFPGIRKGGYIGESLFASI</sequence>
<dbReference type="NCBIfam" id="TIGR01412">
    <property type="entry name" value="tat_substr_1"/>
    <property type="match status" value="1"/>
</dbReference>
<dbReference type="Pfam" id="PF04261">
    <property type="entry name" value="Dyp_perox_N"/>
    <property type="match status" value="1"/>
</dbReference>
<evidence type="ECO:0000256" key="10">
    <source>
        <dbReference type="ARBA" id="ARBA00033771"/>
    </source>
</evidence>
<protein>
    <recommendedName>
        <fullName evidence="10 13">Deferrochelatase</fullName>
        <ecNumber evidence="13">1.11.1.-</ecNumber>
    </recommendedName>
    <alternativeName>
        <fullName evidence="11 13">Peroxidase EfeB</fullName>
    </alternativeName>
</protein>
<evidence type="ECO:0000256" key="1">
    <source>
        <dbReference type="ARBA" id="ARBA00004196"/>
    </source>
</evidence>
<name>A0ABV2G9R6_9BACL</name>
<organism evidence="16 17">
    <name type="scientific">Bhargavaea ullalensis</name>
    <dbReference type="NCBI Taxonomy" id="1265685"/>
    <lineage>
        <taxon>Bacteria</taxon>
        <taxon>Bacillati</taxon>
        <taxon>Bacillota</taxon>
        <taxon>Bacilli</taxon>
        <taxon>Bacillales</taxon>
        <taxon>Caryophanaceae</taxon>
        <taxon>Bhargavaea</taxon>
    </lineage>
</organism>
<dbReference type="Proteomes" id="UP001549099">
    <property type="component" value="Unassembled WGS sequence"/>
</dbReference>
<dbReference type="InterPro" id="IPR048327">
    <property type="entry name" value="Dyp_perox_N"/>
</dbReference>
<dbReference type="EMBL" id="JBEPLW010000003">
    <property type="protein sequence ID" value="MET3575021.1"/>
    <property type="molecule type" value="Genomic_DNA"/>
</dbReference>
<evidence type="ECO:0000256" key="9">
    <source>
        <dbReference type="ARBA" id="ARBA00025737"/>
    </source>
</evidence>
<keyword evidence="4 13" id="KW-0479">Metal-binding</keyword>
<keyword evidence="5" id="KW-0732">Signal</keyword>
<dbReference type="NCBIfam" id="TIGR01413">
    <property type="entry name" value="Dyp_perox_fam"/>
    <property type="match status" value="1"/>
</dbReference>
<dbReference type="PANTHER" id="PTHR30521:SF4">
    <property type="entry name" value="DEFERROCHELATASE"/>
    <property type="match status" value="1"/>
</dbReference>
<reference evidence="16 17" key="1">
    <citation type="submission" date="2024-06" db="EMBL/GenBank/DDBJ databases">
        <title>Genomic Encyclopedia of Type Strains, Phase IV (KMG-IV): sequencing the most valuable type-strain genomes for metagenomic binning, comparative biology and taxonomic classification.</title>
        <authorList>
            <person name="Goeker M."/>
        </authorList>
    </citation>
    <scope>NUCLEOTIDE SEQUENCE [LARGE SCALE GENOMIC DNA]</scope>
    <source>
        <strain evidence="16 17">DSM 26128</strain>
    </source>
</reference>
<evidence type="ECO:0000259" key="15">
    <source>
        <dbReference type="Pfam" id="PF20628"/>
    </source>
</evidence>
<evidence type="ECO:0000256" key="13">
    <source>
        <dbReference type="RuleBase" id="RU365017"/>
    </source>
</evidence>
<evidence type="ECO:0000256" key="4">
    <source>
        <dbReference type="ARBA" id="ARBA00022723"/>
    </source>
</evidence>
<evidence type="ECO:0000256" key="5">
    <source>
        <dbReference type="ARBA" id="ARBA00022729"/>
    </source>
</evidence>
<evidence type="ECO:0000256" key="8">
    <source>
        <dbReference type="ARBA" id="ARBA00023239"/>
    </source>
</evidence>
<gene>
    <name evidence="16" type="ORF">ABID49_000905</name>
</gene>
<keyword evidence="6 13" id="KW-0560">Oxidoreductase</keyword>
<comment type="subcellular location">
    <subcellularLocation>
        <location evidence="1">Cell envelope</location>
    </subcellularLocation>
</comment>